<dbReference type="PROSITE" id="PS50911">
    <property type="entry name" value="CHAP"/>
    <property type="match status" value="1"/>
</dbReference>
<dbReference type="SUPFAM" id="SSF54001">
    <property type="entry name" value="Cysteine proteinases"/>
    <property type="match status" value="1"/>
</dbReference>
<reference evidence="6" key="1">
    <citation type="submission" date="2018-06" db="EMBL/GenBank/DDBJ databases">
        <authorList>
            <consortium name="Pathogen Informatics"/>
            <person name="Doyle S."/>
        </authorList>
    </citation>
    <scope>NUCLEOTIDE SEQUENCE [LARGE SCALE GENOMIC DNA]</scope>
    <source>
        <strain evidence="6">NCTC13765</strain>
    </source>
</reference>
<dbReference type="InterPro" id="IPR009148">
    <property type="entry name" value="PcsB-like"/>
</dbReference>
<proteinExistence type="predicted"/>
<dbReference type="PROSITE" id="PS51782">
    <property type="entry name" value="LYSM"/>
    <property type="match status" value="1"/>
</dbReference>
<dbReference type="InterPro" id="IPR007921">
    <property type="entry name" value="CHAP_dom"/>
</dbReference>
<dbReference type="OrthoDB" id="2409959at2"/>
<accession>A0A380KY96</accession>
<dbReference type="PRINTS" id="PR01852">
    <property type="entry name" value="SIBAPROTEIN"/>
</dbReference>
<name>A0A380KY96_9STRE</name>
<dbReference type="SMART" id="SM00257">
    <property type="entry name" value="LysM"/>
    <property type="match status" value="1"/>
</dbReference>
<evidence type="ECO:0000313" key="6">
    <source>
        <dbReference type="EMBL" id="SUN76952.1"/>
    </source>
</evidence>
<feature type="signal peptide" evidence="3">
    <location>
        <begin position="1"/>
        <end position="28"/>
    </location>
</feature>
<protein>
    <submittedName>
        <fullName evidence="6">Cell wall degradation protein</fullName>
        <ecNumber evidence="6">3.5.1.28</ecNumber>
    </submittedName>
</protein>
<evidence type="ECO:0000259" key="4">
    <source>
        <dbReference type="PROSITE" id="PS50911"/>
    </source>
</evidence>
<dbReference type="InterPro" id="IPR036779">
    <property type="entry name" value="LysM_dom_sf"/>
</dbReference>
<dbReference type="EC" id="3.5.1.28" evidence="6"/>
<feature type="chain" id="PRO_5017069961" evidence="3">
    <location>
        <begin position="29"/>
        <end position="206"/>
    </location>
</feature>
<dbReference type="RefSeq" id="WP_018371791.1">
    <property type="nucleotide sequence ID" value="NZ_UHFR01000005.1"/>
</dbReference>
<keyword evidence="7" id="KW-1185">Reference proteome</keyword>
<dbReference type="Gene3D" id="3.10.350.10">
    <property type="entry name" value="LysM domain"/>
    <property type="match status" value="1"/>
</dbReference>
<feature type="domain" description="LysM" evidence="5">
    <location>
        <begin position="29"/>
        <end position="73"/>
    </location>
</feature>
<evidence type="ECO:0000256" key="3">
    <source>
        <dbReference type="SAM" id="SignalP"/>
    </source>
</evidence>
<evidence type="ECO:0000313" key="7">
    <source>
        <dbReference type="Proteomes" id="UP000254634"/>
    </source>
</evidence>
<sequence length="206" mass="21817">MSKKLVTKATLGLASVAALTMVAQAVSADSYTVQAGDSFYSIAVAHGMDVYDFAAKNGKTIYDTINPGDVLEVDGSARQEQPASNQVASSQNENTYPVGQCTWSVKELAPWASNWWGNANTWGVYAASQGFQTGYYPVVGAIAVWTSGTYGHVAYVTAVDEATGLIQVTEANYGGTGENPDARGLGNFRGWFNPNANGAVTYIYPN</sequence>
<dbReference type="CDD" id="cd00118">
    <property type="entry name" value="LysM"/>
    <property type="match status" value="1"/>
</dbReference>
<gene>
    <name evidence="6" type="primary">sle1_2</name>
    <name evidence="6" type="ORF">NCTC13765_01454</name>
</gene>
<keyword evidence="1 3" id="KW-0732">Signal</keyword>
<evidence type="ECO:0000259" key="5">
    <source>
        <dbReference type="PROSITE" id="PS51782"/>
    </source>
</evidence>
<dbReference type="InterPro" id="IPR018392">
    <property type="entry name" value="LysM"/>
</dbReference>
<dbReference type="InterPro" id="IPR038765">
    <property type="entry name" value="Papain-like_cys_pep_sf"/>
</dbReference>
<organism evidence="6 7">
    <name type="scientific">Streptococcus massiliensis</name>
    <dbReference type="NCBI Taxonomy" id="313439"/>
    <lineage>
        <taxon>Bacteria</taxon>
        <taxon>Bacillati</taxon>
        <taxon>Bacillota</taxon>
        <taxon>Bacilli</taxon>
        <taxon>Lactobacillales</taxon>
        <taxon>Streptococcaceae</taxon>
        <taxon>Streptococcus</taxon>
    </lineage>
</organism>
<dbReference type="Pfam" id="PF01476">
    <property type="entry name" value="LysM"/>
    <property type="match status" value="1"/>
</dbReference>
<dbReference type="AlphaFoldDB" id="A0A380KY96"/>
<feature type="domain" description="Peptidase C51" evidence="4">
    <location>
        <begin position="76"/>
        <end position="204"/>
    </location>
</feature>
<dbReference type="SUPFAM" id="SSF54106">
    <property type="entry name" value="LysM domain"/>
    <property type="match status" value="1"/>
</dbReference>
<evidence type="ECO:0000256" key="1">
    <source>
        <dbReference type="ARBA" id="ARBA00022729"/>
    </source>
</evidence>
<keyword evidence="2 6" id="KW-0378">Hydrolase</keyword>
<evidence type="ECO:0000256" key="2">
    <source>
        <dbReference type="ARBA" id="ARBA00022801"/>
    </source>
</evidence>
<dbReference type="Pfam" id="PF05257">
    <property type="entry name" value="CHAP"/>
    <property type="match status" value="1"/>
</dbReference>
<dbReference type="STRING" id="1123307.GCA_000380065_01092"/>
<dbReference type="Gene3D" id="3.90.1720.10">
    <property type="entry name" value="endopeptidase domain like (from Nostoc punctiforme)"/>
    <property type="match status" value="1"/>
</dbReference>
<dbReference type="EMBL" id="UHFR01000005">
    <property type="protein sequence ID" value="SUN76952.1"/>
    <property type="molecule type" value="Genomic_DNA"/>
</dbReference>
<dbReference type="Proteomes" id="UP000254634">
    <property type="component" value="Unassembled WGS sequence"/>
</dbReference>
<dbReference type="GO" id="GO:0008745">
    <property type="term" value="F:N-acetylmuramoyl-L-alanine amidase activity"/>
    <property type="evidence" value="ECO:0007669"/>
    <property type="project" value="UniProtKB-EC"/>
</dbReference>